<accession>K1PQF0</accession>
<dbReference type="SMART" id="SM00336">
    <property type="entry name" value="BBOX"/>
    <property type="match status" value="1"/>
</dbReference>
<dbReference type="OrthoDB" id="342730at2759"/>
<sequence>MRGSSTVCPKHSSKICELNCEQCDIPICVQCASSKEHQGHEFVVIAKTLKRRKKVLERDLHELENYIYPRYQNTAATLLVQKADLNENCKKLTTAIDKHGADLHREIDSIIQEMKSYLDEMKSKHLALLNKQEYETTSAISEITQSIADLNTLLDCNDVSRVAAYKSRNVEFSRLPSKLTVSLPRFTPPMINKELLYEQFGTLSLLSVKTEESEEHYVTIDLPAAEPSPSARQFIDVPRIITEIKTEYGQYQLRSVSIQNEYEIWTCGGDDKIMRLYNIQGELVKSVQTKSRNGPTDIAVTPSGHLVYTDQKDRTVNTVKDKKIKNIIKLRGWRPVSICSTSSSDLLVVTVSDDWSQTRVMRYFGSKDKQCIQYYDNGQPLYSPGSSFKYVCENRNLDVCVSDIDAHAVVVVNQVGKFRFSYIGHATITTRSFNPRGITTDSQSRILIADWDNRIHIIDQGGQFLRYIDNCDLQSPYGLCVDTNDNLFVAENDAGKVKKIHYLV</sequence>
<dbReference type="AlphaFoldDB" id="K1PQF0"/>
<organism evidence="1">
    <name type="scientific">Magallana gigas</name>
    <name type="common">Pacific oyster</name>
    <name type="synonym">Crassostrea gigas</name>
    <dbReference type="NCBI Taxonomy" id="29159"/>
    <lineage>
        <taxon>Eukaryota</taxon>
        <taxon>Metazoa</taxon>
        <taxon>Spiralia</taxon>
        <taxon>Lophotrochozoa</taxon>
        <taxon>Mollusca</taxon>
        <taxon>Bivalvia</taxon>
        <taxon>Autobranchia</taxon>
        <taxon>Pteriomorphia</taxon>
        <taxon>Ostreida</taxon>
        <taxon>Ostreoidea</taxon>
        <taxon>Ostreidae</taxon>
        <taxon>Magallana</taxon>
    </lineage>
</organism>
<protein>
    <submittedName>
        <fullName evidence="1">Tripartite motif-containing protein 2</fullName>
    </submittedName>
</protein>
<dbReference type="PROSITE" id="PS50119">
    <property type="entry name" value="ZF_BBOX"/>
    <property type="match status" value="1"/>
</dbReference>
<dbReference type="SUPFAM" id="SSF101898">
    <property type="entry name" value="NHL repeat"/>
    <property type="match status" value="1"/>
</dbReference>
<dbReference type="GO" id="GO:0000209">
    <property type="term" value="P:protein polyubiquitination"/>
    <property type="evidence" value="ECO:0007669"/>
    <property type="project" value="TreeGrafter"/>
</dbReference>
<evidence type="ECO:0000313" key="1">
    <source>
        <dbReference type="EMBL" id="EKC18610.1"/>
    </source>
</evidence>
<dbReference type="PANTHER" id="PTHR24104:SF25">
    <property type="entry name" value="PROTEIN LIN-41"/>
    <property type="match status" value="1"/>
</dbReference>
<dbReference type="Pfam" id="PF00643">
    <property type="entry name" value="zf-B_box"/>
    <property type="match status" value="1"/>
</dbReference>
<dbReference type="KEGG" id="crg:105344423"/>
<name>K1PQF0_MAGGI</name>
<dbReference type="Gene3D" id="2.130.10.10">
    <property type="entry name" value="YVTN repeat-like/Quinoprotein amine dehydrogenase"/>
    <property type="match status" value="1"/>
</dbReference>
<dbReference type="InterPro" id="IPR000315">
    <property type="entry name" value="Znf_B-box"/>
</dbReference>
<dbReference type="SUPFAM" id="SSF57845">
    <property type="entry name" value="B-box zinc-binding domain"/>
    <property type="match status" value="1"/>
</dbReference>
<dbReference type="HOGENOM" id="CLU_007742_5_1_1"/>
<dbReference type="GO" id="GO:0008270">
    <property type="term" value="F:zinc ion binding"/>
    <property type="evidence" value="ECO:0007669"/>
    <property type="project" value="UniProtKB-KW"/>
</dbReference>
<dbReference type="InterPro" id="IPR050952">
    <property type="entry name" value="TRIM-NHL_E3_ligases"/>
</dbReference>
<dbReference type="InterPro" id="IPR015943">
    <property type="entry name" value="WD40/YVTN_repeat-like_dom_sf"/>
</dbReference>
<dbReference type="GO" id="GO:0043161">
    <property type="term" value="P:proteasome-mediated ubiquitin-dependent protein catabolic process"/>
    <property type="evidence" value="ECO:0007669"/>
    <property type="project" value="TreeGrafter"/>
</dbReference>
<dbReference type="Gene3D" id="3.30.160.60">
    <property type="entry name" value="Classic Zinc Finger"/>
    <property type="match status" value="1"/>
</dbReference>
<dbReference type="GO" id="GO:0061630">
    <property type="term" value="F:ubiquitin protein ligase activity"/>
    <property type="evidence" value="ECO:0007669"/>
    <property type="project" value="TreeGrafter"/>
</dbReference>
<reference evidence="1" key="1">
    <citation type="journal article" date="2012" name="Nature">
        <title>The oyster genome reveals stress adaptation and complexity of shell formation.</title>
        <authorList>
            <person name="Zhang G."/>
            <person name="Fang X."/>
            <person name="Guo X."/>
            <person name="Li L."/>
            <person name="Luo R."/>
            <person name="Xu F."/>
            <person name="Yang P."/>
            <person name="Zhang L."/>
            <person name="Wang X."/>
            <person name="Qi H."/>
            <person name="Xiong Z."/>
            <person name="Que H."/>
            <person name="Xie Y."/>
            <person name="Holland P.W."/>
            <person name="Paps J."/>
            <person name="Zhu Y."/>
            <person name="Wu F."/>
            <person name="Chen Y."/>
            <person name="Wang J."/>
            <person name="Peng C."/>
            <person name="Meng J."/>
            <person name="Yang L."/>
            <person name="Liu J."/>
            <person name="Wen B."/>
            <person name="Zhang N."/>
            <person name="Huang Z."/>
            <person name="Zhu Q."/>
            <person name="Feng Y."/>
            <person name="Mount A."/>
            <person name="Hedgecock D."/>
            <person name="Xu Z."/>
            <person name="Liu Y."/>
            <person name="Domazet-Loso T."/>
            <person name="Du Y."/>
            <person name="Sun X."/>
            <person name="Zhang S."/>
            <person name="Liu B."/>
            <person name="Cheng P."/>
            <person name="Jiang X."/>
            <person name="Li J."/>
            <person name="Fan D."/>
            <person name="Wang W."/>
            <person name="Fu W."/>
            <person name="Wang T."/>
            <person name="Wang B."/>
            <person name="Zhang J."/>
            <person name="Peng Z."/>
            <person name="Li Y."/>
            <person name="Li N."/>
            <person name="Wang J."/>
            <person name="Chen M."/>
            <person name="He Y."/>
            <person name="Tan F."/>
            <person name="Song X."/>
            <person name="Zheng Q."/>
            <person name="Huang R."/>
            <person name="Yang H."/>
            <person name="Du X."/>
            <person name="Chen L."/>
            <person name="Yang M."/>
            <person name="Gaffney P.M."/>
            <person name="Wang S."/>
            <person name="Luo L."/>
            <person name="She Z."/>
            <person name="Ming Y."/>
            <person name="Huang W."/>
            <person name="Zhang S."/>
            <person name="Huang B."/>
            <person name="Zhang Y."/>
            <person name="Qu T."/>
            <person name="Ni P."/>
            <person name="Miao G."/>
            <person name="Wang J."/>
            <person name="Wang Q."/>
            <person name="Steinberg C.E."/>
            <person name="Wang H."/>
            <person name="Li N."/>
            <person name="Qian L."/>
            <person name="Zhang G."/>
            <person name="Li Y."/>
            <person name="Yang H."/>
            <person name="Liu X."/>
            <person name="Wang J."/>
            <person name="Yin Y."/>
            <person name="Wang J."/>
        </authorList>
    </citation>
    <scope>NUCLEOTIDE SEQUENCE [LARGE SCALE GENOMIC DNA]</scope>
    <source>
        <strain evidence="1">05x7-T-G4-1.051#20</strain>
    </source>
</reference>
<dbReference type="InParanoid" id="K1PQF0"/>
<dbReference type="CDD" id="cd19756">
    <property type="entry name" value="Bbox2"/>
    <property type="match status" value="1"/>
</dbReference>
<dbReference type="InterPro" id="IPR011042">
    <property type="entry name" value="6-blade_b-propeller_TolB-like"/>
</dbReference>
<dbReference type="Gene3D" id="2.120.10.30">
    <property type="entry name" value="TolB, C-terminal domain"/>
    <property type="match status" value="1"/>
</dbReference>
<dbReference type="PANTHER" id="PTHR24104">
    <property type="entry name" value="E3 UBIQUITIN-PROTEIN LIGASE NHLRC1-RELATED"/>
    <property type="match status" value="1"/>
</dbReference>
<proteinExistence type="predicted"/>
<dbReference type="EMBL" id="JH818026">
    <property type="protein sequence ID" value="EKC18610.1"/>
    <property type="molecule type" value="Genomic_DNA"/>
</dbReference>
<gene>
    <name evidence="1" type="ORF">CGI_10011739</name>
</gene>